<protein>
    <recommendedName>
        <fullName evidence="1">RNase H type-1 domain-containing protein</fullName>
    </recommendedName>
</protein>
<dbReference type="SUPFAM" id="SSF53098">
    <property type="entry name" value="Ribonuclease H-like"/>
    <property type="match status" value="1"/>
</dbReference>
<dbReference type="PANTHER" id="PTHR47723">
    <property type="entry name" value="OS05G0353850 PROTEIN"/>
    <property type="match status" value="1"/>
</dbReference>
<dbReference type="CDD" id="cd06222">
    <property type="entry name" value="RNase_H_like"/>
    <property type="match status" value="1"/>
</dbReference>
<evidence type="ECO:0000313" key="3">
    <source>
        <dbReference type="RefSeq" id="XP_027090241.1"/>
    </source>
</evidence>
<reference evidence="2" key="1">
    <citation type="journal article" date="2025" name="Foods">
        <title>Unveiling the Microbial Signatures of Arabica Coffee Cherries: Insights into Ripeness Specific Diversity, Functional Traits, and Implications for Quality and Safety.</title>
        <authorList>
            <consortium name="RefSeq"/>
            <person name="Tenea G.N."/>
            <person name="Cifuentes V."/>
            <person name="Reyes P."/>
            <person name="Cevallos-Vallejos M."/>
        </authorList>
    </citation>
    <scope>NUCLEOTIDE SEQUENCE [LARGE SCALE GENOMIC DNA]</scope>
</reference>
<dbReference type="InterPro" id="IPR053151">
    <property type="entry name" value="RNase_H-like"/>
</dbReference>
<feature type="domain" description="RNase H type-1" evidence="1">
    <location>
        <begin position="8"/>
        <end position="115"/>
    </location>
</feature>
<dbReference type="RefSeq" id="XP_027090241.1">
    <property type="nucleotide sequence ID" value="XM_027234440.1"/>
</dbReference>
<dbReference type="InterPro" id="IPR036397">
    <property type="entry name" value="RNaseH_sf"/>
</dbReference>
<dbReference type="AlphaFoldDB" id="A0A6P6UIZ3"/>
<evidence type="ECO:0000259" key="1">
    <source>
        <dbReference type="Pfam" id="PF13456"/>
    </source>
</evidence>
<gene>
    <name evidence="3" type="primary">LOC113711276</name>
</gene>
<dbReference type="GO" id="GO:0003676">
    <property type="term" value="F:nucleic acid binding"/>
    <property type="evidence" value="ECO:0007669"/>
    <property type="project" value="InterPro"/>
</dbReference>
<dbReference type="Gene3D" id="3.30.420.10">
    <property type="entry name" value="Ribonuclease H-like superfamily/Ribonuclease H"/>
    <property type="match status" value="1"/>
</dbReference>
<dbReference type="InterPro" id="IPR044730">
    <property type="entry name" value="RNase_H-like_dom_plant"/>
</dbReference>
<dbReference type="InterPro" id="IPR002156">
    <property type="entry name" value="RNaseH_domain"/>
</dbReference>
<proteinExistence type="predicted"/>
<dbReference type="Pfam" id="PF13456">
    <property type="entry name" value="RVT_3"/>
    <property type="match status" value="1"/>
</dbReference>
<dbReference type="InterPro" id="IPR012337">
    <property type="entry name" value="RNaseH-like_sf"/>
</dbReference>
<evidence type="ECO:0000313" key="2">
    <source>
        <dbReference type="Proteomes" id="UP001652660"/>
    </source>
</evidence>
<organism evidence="2 3">
    <name type="scientific">Coffea arabica</name>
    <name type="common">Arabian coffee</name>
    <dbReference type="NCBI Taxonomy" id="13443"/>
    <lineage>
        <taxon>Eukaryota</taxon>
        <taxon>Viridiplantae</taxon>
        <taxon>Streptophyta</taxon>
        <taxon>Embryophyta</taxon>
        <taxon>Tracheophyta</taxon>
        <taxon>Spermatophyta</taxon>
        <taxon>Magnoliopsida</taxon>
        <taxon>eudicotyledons</taxon>
        <taxon>Gunneridae</taxon>
        <taxon>Pentapetalae</taxon>
        <taxon>asterids</taxon>
        <taxon>lamiids</taxon>
        <taxon>Gentianales</taxon>
        <taxon>Rubiaceae</taxon>
        <taxon>Ixoroideae</taxon>
        <taxon>Gardenieae complex</taxon>
        <taxon>Bertiereae - Coffeeae clade</taxon>
        <taxon>Coffeeae</taxon>
        <taxon>Coffea</taxon>
    </lineage>
</organism>
<dbReference type="GO" id="GO:0004523">
    <property type="term" value="F:RNA-DNA hybrid ribonuclease activity"/>
    <property type="evidence" value="ECO:0007669"/>
    <property type="project" value="InterPro"/>
</dbReference>
<dbReference type="GeneID" id="113711276"/>
<keyword evidence="2" id="KW-1185">Reference proteome</keyword>
<dbReference type="OrthoDB" id="1304767at2759"/>
<accession>A0A6P6UIZ3</accession>
<dbReference type="PANTHER" id="PTHR47723:SF19">
    <property type="entry name" value="POLYNUCLEOTIDYL TRANSFERASE, RIBONUCLEASE H-LIKE SUPERFAMILY PROTEIN"/>
    <property type="match status" value="1"/>
</dbReference>
<sequence>MGNLGNVGGGGIIRDSYGRVLRSFSSFYGYQTNTKDEAMAMLEGLELCISLGLSNVIVETDLLTLLNTVKRLQRCPWRIHEEVVGISNMLASAMFTLTHCYREINFAASGLAKLAVQNRISSVYGANMPLAAITGVIRLDARQFP</sequence>
<name>A0A6P6UIZ3_COFAR</name>
<dbReference type="Proteomes" id="UP001652660">
    <property type="component" value="Chromosome 10e"/>
</dbReference>
<reference evidence="3" key="2">
    <citation type="submission" date="2025-08" db="UniProtKB">
        <authorList>
            <consortium name="RefSeq"/>
        </authorList>
    </citation>
    <scope>IDENTIFICATION</scope>
    <source>
        <tissue evidence="3">Leaves</tissue>
    </source>
</reference>